<proteinExistence type="predicted"/>
<name>A0A6J5AP80_9BURK</name>
<dbReference type="EMBL" id="CADIJZ010000006">
    <property type="protein sequence ID" value="CAB3671033.1"/>
    <property type="molecule type" value="Genomic_DNA"/>
</dbReference>
<evidence type="ECO:0000313" key="2">
    <source>
        <dbReference type="Proteomes" id="UP000494205"/>
    </source>
</evidence>
<accession>A0A6J5AP80</accession>
<dbReference type="SUPFAM" id="SSF51905">
    <property type="entry name" value="FAD/NAD(P)-binding domain"/>
    <property type="match status" value="1"/>
</dbReference>
<dbReference type="OrthoDB" id="3972913at2"/>
<evidence type="ECO:0000313" key="1">
    <source>
        <dbReference type="EMBL" id="CAB3671033.1"/>
    </source>
</evidence>
<protein>
    <recommendedName>
        <fullName evidence="3">FAD-dependent oxidoreductase</fullName>
    </recommendedName>
</protein>
<sequence>MTAVESLVVDVAIVGARLGGLALARVLHAHDVSVVVIEAREGGRADAMLRSHRRDAGPRSGWFWPDAEPPITALLDELELGMPSVRQHDPGDARWLSTLTANRSGARGRLGRMPGARHIAGGTARLVDTQAAALLAACVRTGSALLMLRDRGA</sequence>
<evidence type="ECO:0008006" key="3">
    <source>
        <dbReference type="Google" id="ProtNLM"/>
    </source>
</evidence>
<dbReference type="Gene3D" id="3.50.50.60">
    <property type="entry name" value="FAD/NAD(P)-binding domain"/>
    <property type="match status" value="1"/>
</dbReference>
<gene>
    <name evidence="1" type="ORF">LMG27174_02157</name>
</gene>
<dbReference type="Pfam" id="PF13450">
    <property type="entry name" value="NAD_binding_8"/>
    <property type="match status" value="1"/>
</dbReference>
<organism evidence="1 2">
    <name type="scientific">Paraburkholderia rhynchosiae</name>
    <dbReference type="NCBI Taxonomy" id="487049"/>
    <lineage>
        <taxon>Bacteria</taxon>
        <taxon>Pseudomonadati</taxon>
        <taxon>Pseudomonadota</taxon>
        <taxon>Betaproteobacteria</taxon>
        <taxon>Burkholderiales</taxon>
        <taxon>Burkholderiaceae</taxon>
        <taxon>Paraburkholderia</taxon>
    </lineage>
</organism>
<dbReference type="RefSeq" id="WP_146014275.1">
    <property type="nucleotide sequence ID" value="NZ_CADIJZ010000006.1"/>
</dbReference>
<dbReference type="AlphaFoldDB" id="A0A6J5AP80"/>
<dbReference type="Proteomes" id="UP000494205">
    <property type="component" value="Unassembled WGS sequence"/>
</dbReference>
<reference evidence="1 2" key="1">
    <citation type="submission" date="2020-04" db="EMBL/GenBank/DDBJ databases">
        <authorList>
            <person name="De Canck E."/>
        </authorList>
    </citation>
    <scope>NUCLEOTIDE SEQUENCE [LARGE SCALE GENOMIC DNA]</scope>
    <source>
        <strain evidence="1 2">LMG 27174</strain>
    </source>
</reference>
<dbReference type="InterPro" id="IPR036188">
    <property type="entry name" value="FAD/NAD-bd_sf"/>
</dbReference>